<dbReference type="EMBL" id="WBOS01000022">
    <property type="protein sequence ID" value="KAB2328927.1"/>
    <property type="molecule type" value="Genomic_DNA"/>
</dbReference>
<dbReference type="OrthoDB" id="2989634at2"/>
<name>A0A6L3V0E3_9BACI</name>
<evidence type="ECO:0000313" key="2">
    <source>
        <dbReference type="Proteomes" id="UP000481030"/>
    </source>
</evidence>
<reference evidence="1 2" key="1">
    <citation type="journal article" date="2016" name="Antonie Van Leeuwenhoek">
        <title>Bacillus depressus sp. nov., isolated from soil of a sunflower field.</title>
        <authorList>
            <person name="Wei X."/>
            <person name="Xin D."/>
            <person name="Xin Y."/>
            <person name="Zhang H."/>
            <person name="Wang T."/>
            <person name="Zhang J."/>
        </authorList>
    </citation>
    <scope>NUCLEOTIDE SEQUENCE [LARGE SCALE GENOMIC DNA]</scope>
    <source>
        <strain evidence="1 2">BZ1</strain>
    </source>
</reference>
<organism evidence="1 2">
    <name type="scientific">Cytobacillus depressus</name>
    <dbReference type="NCBI Taxonomy" id="1602942"/>
    <lineage>
        <taxon>Bacteria</taxon>
        <taxon>Bacillati</taxon>
        <taxon>Bacillota</taxon>
        <taxon>Bacilli</taxon>
        <taxon>Bacillales</taxon>
        <taxon>Bacillaceae</taxon>
        <taxon>Cytobacillus</taxon>
    </lineage>
</organism>
<gene>
    <name evidence="1" type="ORF">F7731_23525</name>
</gene>
<evidence type="ECO:0000313" key="1">
    <source>
        <dbReference type="EMBL" id="KAB2328927.1"/>
    </source>
</evidence>
<proteinExistence type="predicted"/>
<dbReference type="Proteomes" id="UP000481030">
    <property type="component" value="Unassembled WGS sequence"/>
</dbReference>
<dbReference type="RefSeq" id="WP_151537225.1">
    <property type="nucleotide sequence ID" value="NZ_WBOS01000022.1"/>
</dbReference>
<protein>
    <submittedName>
        <fullName evidence="1">Uncharacterized protein</fullName>
    </submittedName>
</protein>
<keyword evidence="2" id="KW-1185">Reference proteome</keyword>
<accession>A0A6L3V0E3</accession>
<dbReference type="AlphaFoldDB" id="A0A6L3V0E3"/>
<comment type="caution">
    <text evidence="1">The sequence shown here is derived from an EMBL/GenBank/DDBJ whole genome shotgun (WGS) entry which is preliminary data.</text>
</comment>
<sequence>MEKVLNKLDIDKNIGEIPLTNGGTLEVPRISMYKIIKIVKFLGIDAIKVYNDAQEILFDENLDDFTRIALVLESIKEEQLIRIFSILLDLEDKQALNLDPNEMLDVILLYVEKTNITKTFSQVRQIYKKIFKRDLPDISEWINQRVQQANEESQAIEDSQNGKQS</sequence>